<evidence type="ECO:0000313" key="2">
    <source>
        <dbReference type="Proteomes" id="UP000887013"/>
    </source>
</evidence>
<proteinExistence type="predicted"/>
<reference evidence="1" key="1">
    <citation type="submission" date="2020-08" db="EMBL/GenBank/DDBJ databases">
        <title>Multicomponent nature underlies the extraordinary mechanical properties of spider dragline silk.</title>
        <authorList>
            <person name="Kono N."/>
            <person name="Nakamura H."/>
            <person name="Mori M."/>
            <person name="Yoshida Y."/>
            <person name="Ohtoshi R."/>
            <person name="Malay A.D."/>
            <person name="Moran D.A.P."/>
            <person name="Tomita M."/>
            <person name="Numata K."/>
            <person name="Arakawa K."/>
        </authorList>
    </citation>
    <scope>NUCLEOTIDE SEQUENCE</scope>
</reference>
<sequence length="115" mass="12703">DTKPAGSSLLIQYVQSYEAKLGLFLSLFPLSLRCLCKLASTRGGKRYLDMGLRAGDSTPRLPTYLNIIILKVLIPVKICIRATSIIAWKYCLKISLSTLSLGILSYRSESYGSLI</sequence>
<comment type="caution">
    <text evidence="1">The sequence shown here is derived from an EMBL/GenBank/DDBJ whole genome shotgun (WGS) entry which is preliminary data.</text>
</comment>
<protein>
    <submittedName>
        <fullName evidence="1">Uncharacterized protein</fullName>
    </submittedName>
</protein>
<accession>A0A8X6N9G2</accession>
<keyword evidence="2" id="KW-1185">Reference proteome</keyword>
<dbReference type="AlphaFoldDB" id="A0A8X6N9G2"/>
<name>A0A8X6N9G2_NEPPI</name>
<dbReference type="Proteomes" id="UP000887013">
    <property type="component" value="Unassembled WGS sequence"/>
</dbReference>
<organism evidence="1 2">
    <name type="scientific">Nephila pilipes</name>
    <name type="common">Giant wood spider</name>
    <name type="synonym">Nephila maculata</name>
    <dbReference type="NCBI Taxonomy" id="299642"/>
    <lineage>
        <taxon>Eukaryota</taxon>
        <taxon>Metazoa</taxon>
        <taxon>Ecdysozoa</taxon>
        <taxon>Arthropoda</taxon>
        <taxon>Chelicerata</taxon>
        <taxon>Arachnida</taxon>
        <taxon>Araneae</taxon>
        <taxon>Araneomorphae</taxon>
        <taxon>Entelegynae</taxon>
        <taxon>Araneoidea</taxon>
        <taxon>Nephilidae</taxon>
        <taxon>Nephila</taxon>
    </lineage>
</organism>
<dbReference type="EMBL" id="BMAW01055642">
    <property type="protein sequence ID" value="GFT02007.1"/>
    <property type="molecule type" value="Genomic_DNA"/>
</dbReference>
<evidence type="ECO:0000313" key="1">
    <source>
        <dbReference type="EMBL" id="GFT02007.1"/>
    </source>
</evidence>
<gene>
    <name evidence="1" type="ORF">NPIL_584741</name>
</gene>
<feature type="non-terminal residue" evidence="1">
    <location>
        <position position="1"/>
    </location>
</feature>